<dbReference type="CDD" id="cd00761">
    <property type="entry name" value="Glyco_tranf_GTA_type"/>
    <property type="match status" value="1"/>
</dbReference>
<dbReference type="AlphaFoldDB" id="A0A553DQZ1"/>
<dbReference type="InterPro" id="IPR029044">
    <property type="entry name" value="Nucleotide-diphossugar_trans"/>
</dbReference>
<sequence length="321" mass="37852">MELAPIVLFVYNRPWHTKQTLEALMRNDYADQSTLFIYCDGAKENASEELLSRVKEVRTIIREKNWCKEVVIIEQKDNLGLADSIINGVTEVVNKYGKIIVLEDDIVTSVNFINYMNTALQRYENEFIVKQISAYAFDLECKKKNSAYFIPLTTTWGWATWKRVWVEINFNSQDYLELKSNNKLRKQFNLDDSYNYSSMLITQMESKRISSWGIRFWWNVFKNKGLVLHPDYSLVQNIGFDNSGVHCDDSDFGTTNNWNSNYIITNYPSKINIEQKKFKQLKLYLKSNLEKHKTKIDLKISFLIYLKKISEKLKSIFFSFN</sequence>
<accession>A0A553DQZ1</accession>
<gene>
    <name evidence="1" type="ORF">FNW21_15550</name>
</gene>
<protein>
    <submittedName>
        <fullName evidence="1">Glycosyltransferase family 2 protein</fullName>
    </submittedName>
</protein>
<keyword evidence="1" id="KW-0808">Transferase</keyword>
<proteinExistence type="predicted"/>
<name>A0A553DQZ1_9FLAO</name>
<comment type="caution">
    <text evidence="1">The sequence shown here is derived from an EMBL/GenBank/DDBJ whole genome shotgun (WGS) entry which is preliminary data.</text>
</comment>
<dbReference type="OrthoDB" id="9785375at2"/>
<evidence type="ECO:0000313" key="2">
    <source>
        <dbReference type="Proteomes" id="UP000316371"/>
    </source>
</evidence>
<dbReference type="Gene3D" id="3.90.550.10">
    <property type="entry name" value="Spore Coat Polysaccharide Biosynthesis Protein SpsA, Chain A"/>
    <property type="match status" value="1"/>
</dbReference>
<dbReference type="RefSeq" id="WP_144257672.1">
    <property type="nucleotide sequence ID" value="NZ_VJZT01000029.1"/>
</dbReference>
<dbReference type="GO" id="GO:0016740">
    <property type="term" value="F:transferase activity"/>
    <property type="evidence" value="ECO:0007669"/>
    <property type="project" value="UniProtKB-KW"/>
</dbReference>
<organism evidence="1 2">
    <name type="scientific">Flavobacterium restrictum</name>
    <dbReference type="NCBI Taxonomy" id="2594428"/>
    <lineage>
        <taxon>Bacteria</taxon>
        <taxon>Pseudomonadati</taxon>
        <taxon>Bacteroidota</taxon>
        <taxon>Flavobacteriia</taxon>
        <taxon>Flavobacteriales</taxon>
        <taxon>Flavobacteriaceae</taxon>
        <taxon>Flavobacterium</taxon>
    </lineage>
</organism>
<keyword evidence="2" id="KW-1185">Reference proteome</keyword>
<reference evidence="1 2" key="1">
    <citation type="submission" date="2019-07" db="EMBL/GenBank/DDBJ databases">
        <title>Novel species of Flavobacterium.</title>
        <authorList>
            <person name="Liu Q."/>
            <person name="Xin Y.-H."/>
        </authorList>
    </citation>
    <scope>NUCLEOTIDE SEQUENCE [LARGE SCALE GENOMIC DNA]</scope>
    <source>
        <strain evidence="1 2">LB1R34</strain>
    </source>
</reference>
<dbReference type="SUPFAM" id="SSF53448">
    <property type="entry name" value="Nucleotide-diphospho-sugar transferases"/>
    <property type="match status" value="1"/>
</dbReference>
<dbReference type="Proteomes" id="UP000316371">
    <property type="component" value="Unassembled WGS sequence"/>
</dbReference>
<dbReference type="EMBL" id="VJZT01000029">
    <property type="protein sequence ID" value="TRX35090.1"/>
    <property type="molecule type" value="Genomic_DNA"/>
</dbReference>
<evidence type="ECO:0000313" key="1">
    <source>
        <dbReference type="EMBL" id="TRX35090.1"/>
    </source>
</evidence>